<dbReference type="GO" id="GO:0050660">
    <property type="term" value="F:flavin adenine dinucleotide binding"/>
    <property type="evidence" value="ECO:0007669"/>
    <property type="project" value="InterPro"/>
</dbReference>
<proteinExistence type="inferred from homology"/>
<dbReference type="Pfam" id="PF02771">
    <property type="entry name" value="Acyl-CoA_dh_N"/>
    <property type="match status" value="1"/>
</dbReference>
<evidence type="ECO:0000313" key="11">
    <source>
        <dbReference type="Proteomes" id="UP000019095"/>
    </source>
</evidence>
<dbReference type="InterPro" id="IPR009100">
    <property type="entry name" value="AcylCoA_DH/oxidase_NM_dom_sf"/>
</dbReference>
<dbReference type="STRING" id="1247726.MIM_c24930"/>
<evidence type="ECO:0000256" key="1">
    <source>
        <dbReference type="ARBA" id="ARBA00001974"/>
    </source>
</evidence>
<dbReference type="InterPro" id="IPR025878">
    <property type="entry name" value="Acyl-CoA_dh-like_C_dom"/>
</dbReference>
<dbReference type="EMBL" id="CP003915">
    <property type="protein sequence ID" value="AHG64563.1"/>
    <property type="molecule type" value="Genomic_DNA"/>
</dbReference>
<keyword evidence="11" id="KW-1185">Reference proteome</keyword>
<dbReference type="Proteomes" id="UP000019095">
    <property type="component" value="Chromosome"/>
</dbReference>
<dbReference type="InterPro" id="IPR013786">
    <property type="entry name" value="AcylCoA_DH/ox_N"/>
</dbReference>
<dbReference type="PATRIC" id="fig|1247726.3.peg.2738"/>
<evidence type="ECO:0000259" key="9">
    <source>
        <dbReference type="Pfam" id="PF12806"/>
    </source>
</evidence>
<dbReference type="InterPro" id="IPR036250">
    <property type="entry name" value="AcylCo_DH-like_C"/>
</dbReference>
<evidence type="ECO:0000256" key="5">
    <source>
        <dbReference type="ARBA" id="ARBA00023002"/>
    </source>
</evidence>
<evidence type="ECO:0000313" key="10">
    <source>
        <dbReference type="EMBL" id="AHG64563.1"/>
    </source>
</evidence>
<dbReference type="eggNOG" id="COG1960">
    <property type="taxonomic scope" value="Bacteria"/>
</dbReference>
<feature type="domain" description="Acyl-CoA dehydrogenase/oxidase C-terminal" evidence="6">
    <location>
        <begin position="292"/>
        <end position="455"/>
    </location>
</feature>
<dbReference type="Gene3D" id="1.20.140.10">
    <property type="entry name" value="Butyryl-CoA Dehydrogenase, subunit A, domain 3"/>
    <property type="match status" value="1"/>
</dbReference>
<dbReference type="Gene3D" id="2.40.110.10">
    <property type="entry name" value="Butyryl-CoA Dehydrogenase, subunit A, domain 2"/>
    <property type="match status" value="1"/>
</dbReference>
<dbReference type="RefSeq" id="WP_025373205.1">
    <property type="nucleotide sequence ID" value="NZ_CP003915.1"/>
</dbReference>
<dbReference type="SUPFAM" id="SSF56645">
    <property type="entry name" value="Acyl-CoA dehydrogenase NM domain-like"/>
    <property type="match status" value="1"/>
</dbReference>
<dbReference type="InterPro" id="IPR052166">
    <property type="entry name" value="Diverse_Acyl-CoA_DH"/>
</dbReference>
<reference evidence="10 11" key="1">
    <citation type="journal article" date="2014" name="Microbiology">
        <title>Unravelling the complete genome sequence of Advenella mimigardefordensis strain DPN7T and novel insights in the catabolism of the xenobiotic polythioester precursor 3,3'-dithiodipropionate.</title>
        <authorList>
            <person name="Wubbeler J.H."/>
            <person name="Hiessl S."/>
            <person name="Schuldes J."/>
            <person name="Thurmer A."/>
            <person name="Daniel R."/>
            <person name="Steinbuchel A."/>
        </authorList>
    </citation>
    <scope>NUCLEOTIDE SEQUENCE [LARGE SCALE GENOMIC DNA]</scope>
    <source>
        <strain evidence="11">DSM 17166 / LMG 22922 / DPN7</strain>
    </source>
</reference>
<dbReference type="HOGENOM" id="CLU_018204_12_2_4"/>
<evidence type="ECO:0000256" key="4">
    <source>
        <dbReference type="ARBA" id="ARBA00022827"/>
    </source>
</evidence>
<gene>
    <name evidence="10" type="ORF">MIM_c24930</name>
</gene>
<evidence type="ECO:0000259" key="7">
    <source>
        <dbReference type="Pfam" id="PF02770"/>
    </source>
</evidence>
<protein>
    <submittedName>
        <fullName evidence="10">Putative acyl-CoA dehydrogenase</fullName>
    </submittedName>
</protein>
<keyword evidence="4" id="KW-0274">FAD</keyword>
<sequence>MATEYIAPVEEFVFLLDEVIGPELEQADSDLSGDDVRQILDEAARFFQEVWAPLDTVGDEQGCVFRDGAVTTPAGFRQAYAAFLDAGWNSVAAPAEFGGAGLSELIGQAVREFASSSCNSLGLYSGLTNGAHATIRRNGAPWMLEHVVPFMVAGKWTGTMCLTEPHCGTDLRLMTTRARPEEDGTYRLTGTKIFISGGDHDLADNIIHLVLAKLPDENGAYSNDLSSVSLFLVPKFKVDPISGALGAANGVQVGGVEHKMGLKGNATCTLNFEGSIGYRLGRSDTGTCTSSSGMRGMFEMMNSARLGTGLQALASAQRAYTHAANYARERLAGRAGNPADRSGAPADPIIVHPDVRRLLIKQASFIEAGRALGLLVRGWLDEAGSGERARRGAVGRFLTPVIKAFFSDRAFESSNDAMQLMGGHGYIRENGVEQLVRDGRIFQLYEGANGVQALDLVLRKLGADNGVAFFSFLSMVREAGQNIGPDSSLLPHADALMAALQILEECGRWFLDDSRDAYDAGASSYDFLTMIGIFSCGYMWLLMALRAEARLRSSPQDAFSQRKLHLAQYWFDRELPMIASLKVRVQTGHACLMGLPAELF</sequence>
<dbReference type="SUPFAM" id="SSF47203">
    <property type="entry name" value="Acyl-CoA dehydrogenase C-terminal domain-like"/>
    <property type="match status" value="1"/>
</dbReference>
<dbReference type="PANTHER" id="PTHR42803">
    <property type="entry name" value="ACYL-COA DEHYDROGENASE"/>
    <property type="match status" value="1"/>
</dbReference>
<dbReference type="InterPro" id="IPR046373">
    <property type="entry name" value="Acyl-CoA_Oxase/DH_mid-dom_sf"/>
</dbReference>
<evidence type="ECO:0000256" key="2">
    <source>
        <dbReference type="ARBA" id="ARBA00009347"/>
    </source>
</evidence>
<comment type="similarity">
    <text evidence="2">Belongs to the acyl-CoA dehydrogenase family.</text>
</comment>
<dbReference type="KEGG" id="amim:MIM_c24930"/>
<feature type="domain" description="Acyl-CoA oxidase/dehydrogenase middle" evidence="7">
    <location>
        <begin position="160"/>
        <end position="273"/>
    </location>
</feature>
<dbReference type="Pfam" id="PF02770">
    <property type="entry name" value="Acyl-CoA_dh_M"/>
    <property type="match status" value="1"/>
</dbReference>
<dbReference type="Gene3D" id="1.10.540.10">
    <property type="entry name" value="Acyl-CoA dehydrogenase/oxidase, N-terminal domain"/>
    <property type="match status" value="1"/>
</dbReference>
<dbReference type="AlphaFoldDB" id="W0PHZ5"/>
<dbReference type="GO" id="GO:0016627">
    <property type="term" value="F:oxidoreductase activity, acting on the CH-CH group of donors"/>
    <property type="evidence" value="ECO:0007669"/>
    <property type="project" value="InterPro"/>
</dbReference>
<name>W0PHZ5_ADVMD</name>
<dbReference type="InterPro" id="IPR006091">
    <property type="entry name" value="Acyl-CoA_Oxase/DH_mid-dom"/>
</dbReference>
<evidence type="ECO:0000259" key="6">
    <source>
        <dbReference type="Pfam" id="PF00441"/>
    </source>
</evidence>
<keyword evidence="3" id="KW-0285">Flavoprotein</keyword>
<dbReference type="InterPro" id="IPR009075">
    <property type="entry name" value="AcylCo_DH/oxidase_C"/>
</dbReference>
<dbReference type="Pfam" id="PF00441">
    <property type="entry name" value="Acyl-CoA_dh_1"/>
    <property type="match status" value="1"/>
</dbReference>
<dbReference type="InterPro" id="IPR037069">
    <property type="entry name" value="AcylCoA_DH/ox_N_sf"/>
</dbReference>
<comment type="cofactor">
    <cofactor evidence="1">
        <name>FAD</name>
        <dbReference type="ChEBI" id="CHEBI:57692"/>
    </cofactor>
</comment>
<dbReference type="OrthoDB" id="9764895at2"/>
<feature type="domain" description="Acyl-CoA dehydrogenase/oxidase N-terminal" evidence="8">
    <location>
        <begin position="34"/>
        <end position="155"/>
    </location>
</feature>
<feature type="domain" description="Acetyl-CoA dehydrogenase-like C-terminal" evidence="9">
    <location>
        <begin position="486"/>
        <end position="596"/>
    </location>
</feature>
<evidence type="ECO:0000259" key="8">
    <source>
        <dbReference type="Pfam" id="PF02771"/>
    </source>
</evidence>
<organism evidence="10 11">
    <name type="scientific">Advenella mimigardefordensis (strain DSM 17166 / LMG 22922 / DPN7)</name>
    <dbReference type="NCBI Taxonomy" id="1247726"/>
    <lineage>
        <taxon>Bacteria</taxon>
        <taxon>Pseudomonadati</taxon>
        <taxon>Pseudomonadota</taxon>
        <taxon>Betaproteobacteria</taxon>
        <taxon>Burkholderiales</taxon>
        <taxon>Alcaligenaceae</taxon>
    </lineage>
</organism>
<evidence type="ECO:0000256" key="3">
    <source>
        <dbReference type="ARBA" id="ARBA00022630"/>
    </source>
</evidence>
<keyword evidence="5" id="KW-0560">Oxidoreductase</keyword>
<dbReference type="PANTHER" id="PTHR42803:SF1">
    <property type="entry name" value="BROAD-SPECIFICITY LINEAR ACYL-COA DEHYDROGENASE FADE5"/>
    <property type="match status" value="1"/>
</dbReference>
<dbReference type="Pfam" id="PF12806">
    <property type="entry name" value="Acyl-CoA_dh_C"/>
    <property type="match status" value="1"/>
</dbReference>
<accession>W0PHZ5</accession>